<evidence type="ECO:0000313" key="1">
    <source>
        <dbReference type="EMBL" id="TKB43258.1"/>
    </source>
</evidence>
<sequence length="387" mass="42892">MKLSGVKVLDLSMFLPGPHFTMMMADHGAEVIALEPPGGEPVRHVGLSQDEHSVWFRNVFRGKKSINLNLKHEDGKAAFFELCKDVDVIVEAFRPGVVSRLGIDYDAVKAINPKLVYCSVSAYGQTGDKRLSPAHDLSIQADSGSVFINQGLDGQPAQPGMPVADMAGSLMAFSGILMALYRAQKTGLGDYLDISMQDSLVAWYANVMGPPFAENRPPVVKQERSWGGAAMYNIYKTADNQYLTLGGSEIKFASNLLTKLGREDLLELCKQPPGEAQLPVKQFFQHTFASEPLAHWQQFFADIDVCWAPVRDLNEAIRDPHIQHRQMLLTDDNGNHHLGVPIKYQREPAQPNFKLPGFSQDTRQVLAQLGYTSEQIENMAKDNAFFA</sequence>
<accession>A0A4V5NTW3</accession>
<dbReference type="AlphaFoldDB" id="A0A4V5NTW3"/>
<name>A0A4V5NTW3_9GAMM</name>
<dbReference type="PANTHER" id="PTHR48228">
    <property type="entry name" value="SUCCINYL-COA--D-CITRAMALATE COA-TRANSFERASE"/>
    <property type="match status" value="1"/>
</dbReference>
<evidence type="ECO:0000313" key="2">
    <source>
        <dbReference type="Proteomes" id="UP000307999"/>
    </source>
</evidence>
<reference evidence="1 2" key="1">
    <citation type="submission" date="2019-04" db="EMBL/GenBank/DDBJ databases">
        <title>Thalassotalea guangxiensis sp. nov., isolated from sediment of the coastal wetland.</title>
        <authorList>
            <person name="Zheng S."/>
            <person name="Zhang D."/>
        </authorList>
    </citation>
    <scope>NUCLEOTIDE SEQUENCE [LARGE SCALE GENOMIC DNA]</scope>
    <source>
        <strain evidence="1 2">ZS-4</strain>
    </source>
</reference>
<dbReference type="Pfam" id="PF02515">
    <property type="entry name" value="CoA_transf_3"/>
    <property type="match status" value="1"/>
</dbReference>
<dbReference type="Proteomes" id="UP000307999">
    <property type="component" value="Unassembled WGS sequence"/>
</dbReference>
<dbReference type="InterPro" id="IPR003673">
    <property type="entry name" value="CoA-Trfase_fam_III"/>
</dbReference>
<dbReference type="PANTHER" id="PTHR48228:SF5">
    <property type="entry name" value="ALPHA-METHYLACYL-COA RACEMASE"/>
    <property type="match status" value="1"/>
</dbReference>
<proteinExistence type="predicted"/>
<dbReference type="InterPro" id="IPR023606">
    <property type="entry name" value="CoA-Trfase_III_dom_1_sf"/>
</dbReference>
<dbReference type="InterPro" id="IPR044855">
    <property type="entry name" value="CoA-Trfase_III_dom3_sf"/>
</dbReference>
<dbReference type="EMBL" id="SWDB01000040">
    <property type="protein sequence ID" value="TKB43258.1"/>
    <property type="molecule type" value="Genomic_DNA"/>
</dbReference>
<organism evidence="1 2">
    <name type="scientific">Thalassotalea mangrovi</name>
    <dbReference type="NCBI Taxonomy" id="2572245"/>
    <lineage>
        <taxon>Bacteria</taxon>
        <taxon>Pseudomonadati</taxon>
        <taxon>Pseudomonadota</taxon>
        <taxon>Gammaproteobacteria</taxon>
        <taxon>Alteromonadales</taxon>
        <taxon>Colwelliaceae</taxon>
        <taxon>Thalassotalea</taxon>
    </lineage>
</organism>
<keyword evidence="1" id="KW-0808">Transferase</keyword>
<protein>
    <submittedName>
        <fullName evidence="1">CoA transferase</fullName>
    </submittedName>
</protein>
<gene>
    <name evidence="1" type="ORF">E8M12_15450</name>
</gene>
<dbReference type="RefSeq" id="WP_136737169.1">
    <property type="nucleotide sequence ID" value="NZ_SWDB01000040.1"/>
</dbReference>
<dbReference type="InterPro" id="IPR050509">
    <property type="entry name" value="CoA-transferase_III"/>
</dbReference>
<dbReference type="Gene3D" id="3.30.1540.10">
    <property type="entry name" value="formyl-coa transferase, domain 3"/>
    <property type="match status" value="1"/>
</dbReference>
<dbReference type="SUPFAM" id="SSF89796">
    <property type="entry name" value="CoA-transferase family III (CaiB/BaiF)"/>
    <property type="match status" value="1"/>
</dbReference>
<dbReference type="OrthoDB" id="9058532at2"/>
<keyword evidence="2" id="KW-1185">Reference proteome</keyword>
<dbReference type="GO" id="GO:0016740">
    <property type="term" value="F:transferase activity"/>
    <property type="evidence" value="ECO:0007669"/>
    <property type="project" value="UniProtKB-KW"/>
</dbReference>
<dbReference type="Gene3D" id="3.40.50.10540">
    <property type="entry name" value="Crotonobetainyl-coa:carnitine coa-transferase, domain 1"/>
    <property type="match status" value="1"/>
</dbReference>
<comment type="caution">
    <text evidence="1">The sequence shown here is derived from an EMBL/GenBank/DDBJ whole genome shotgun (WGS) entry which is preliminary data.</text>
</comment>